<sequence length="317" mass="34465">MLPPGGGQGGRGLLQAAPSAAIPDDHEFWNNAPHPSPIVQESIGSGSRANWLTAANRMFTAFQRSEPGGYERMLELDVPPLSFFLMDNRSFRTPDRRHTLPHGPHPLAPNASSAYGLAQFQQWVRRVAAQGHYGVVVTGQSLFQPPAKWFKSTFGDRNLSNYRDYPAIMSALVGLAEAGRPVLCLTGDVHYGRVLGALDVRGGAELYEVISSPAALVSTVGMDQFSALANKAKHLFGGPGDPAHRHRDAPDVPDWFTAGGAKLALRRKYPLHNEKGNHVALLRFRRSGFGLELTVSYWMVGASGPPHETTITLSPTW</sequence>
<dbReference type="InterPro" id="IPR038607">
    <property type="entry name" value="PhoD-like_sf"/>
</dbReference>
<dbReference type="Proteomes" id="UP000198362">
    <property type="component" value="Unassembled WGS sequence"/>
</dbReference>
<dbReference type="RefSeq" id="WP_089249757.1">
    <property type="nucleotide sequence ID" value="NZ_FZPH01000006.1"/>
</dbReference>
<evidence type="ECO:0000313" key="2">
    <source>
        <dbReference type="Proteomes" id="UP000198362"/>
    </source>
</evidence>
<organism evidence="1 2">
    <name type="scientific">Asanoa hainanensis</name>
    <dbReference type="NCBI Taxonomy" id="560556"/>
    <lineage>
        <taxon>Bacteria</taxon>
        <taxon>Bacillati</taxon>
        <taxon>Actinomycetota</taxon>
        <taxon>Actinomycetes</taxon>
        <taxon>Micromonosporales</taxon>
        <taxon>Micromonosporaceae</taxon>
        <taxon>Asanoa</taxon>
    </lineage>
</organism>
<evidence type="ECO:0008006" key="3">
    <source>
        <dbReference type="Google" id="ProtNLM"/>
    </source>
</evidence>
<dbReference type="OrthoDB" id="5841699at2"/>
<reference evidence="1 2" key="1">
    <citation type="submission" date="2017-06" db="EMBL/GenBank/DDBJ databases">
        <authorList>
            <person name="Kim H.J."/>
            <person name="Triplett B.A."/>
        </authorList>
    </citation>
    <scope>NUCLEOTIDE SEQUENCE [LARGE SCALE GENOMIC DNA]</scope>
    <source>
        <strain evidence="1 2">CGMCC 4.5593</strain>
    </source>
</reference>
<evidence type="ECO:0000313" key="1">
    <source>
        <dbReference type="EMBL" id="SNT44242.1"/>
    </source>
</evidence>
<name>A0A239MQ45_9ACTN</name>
<dbReference type="EMBL" id="FZPH01000006">
    <property type="protein sequence ID" value="SNT44242.1"/>
    <property type="molecule type" value="Genomic_DNA"/>
</dbReference>
<proteinExistence type="predicted"/>
<gene>
    <name evidence="1" type="ORF">SAMN05421812_10690</name>
</gene>
<keyword evidence="2" id="KW-1185">Reference proteome</keyword>
<dbReference type="InterPro" id="IPR029052">
    <property type="entry name" value="Metallo-depent_PP-like"/>
</dbReference>
<dbReference type="AlphaFoldDB" id="A0A239MQ45"/>
<protein>
    <recommendedName>
        <fullName evidence="3">PhoD-like phosphatase</fullName>
    </recommendedName>
</protein>
<dbReference type="Gene3D" id="3.60.21.70">
    <property type="entry name" value="PhoD-like phosphatase"/>
    <property type="match status" value="1"/>
</dbReference>
<accession>A0A239MQ45</accession>
<dbReference type="SUPFAM" id="SSF56300">
    <property type="entry name" value="Metallo-dependent phosphatases"/>
    <property type="match status" value="1"/>
</dbReference>